<dbReference type="AlphaFoldDB" id="A0A3L6NRV4"/>
<proteinExistence type="predicted"/>
<comment type="caution">
    <text evidence="1">The sequence shown here is derived from an EMBL/GenBank/DDBJ whole genome shotgun (WGS) entry which is preliminary data.</text>
</comment>
<sequence>MLIWEKAEAWNIPVMRTPRNYGKAHQTETLLDDGSAWNKAVSI</sequence>
<name>A0A3L6NRV4_FUSOX</name>
<protein>
    <submittedName>
        <fullName evidence="1">Uncharacterized protein</fullName>
    </submittedName>
</protein>
<evidence type="ECO:0000313" key="1">
    <source>
        <dbReference type="EMBL" id="RKK20704.1"/>
    </source>
</evidence>
<reference evidence="1" key="1">
    <citation type="journal article" date="2018" name="Sci. Rep.">
        <title>Characterisation of pathogen-specific regions and novel effector candidates in Fusarium oxysporum f. sp. cepae.</title>
        <authorList>
            <person name="Armitage A.D."/>
            <person name="Taylor A."/>
            <person name="Sobczyk M.K."/>
            <person name="Baxter L."/>
            <person name="Greenfield B.P."/>
            <person name="Bates H.J."/>
            <person name="Wilson F."/>
            <person name="Jackson A.C."/>
            <person name="Ott S."/>
            <person name="Harrison R.J."/>
            <person name="Clarkson J.P."/>
        </authorList>
    </citation>
    <scope>NUCLEOTIDE SEQUENCE [LARGE SCALE GENOMIC DNA]</scope>
    <source>
        <strain evidence="1">FoC_Fus2</strain>
    </source>
</reference>
<dbReference type="Proteomes" id="UP000270866">
    <property type="component" value="Chromosome 7"/>
</dbReference>
<accession>A0A3L6NRV4</accession>
<organism evidence="1">
    <name type="scientific">Fusarium oxysporum f. sp. cepae</name>
    <dbReference type="NCBI Taxonomy" id="396571"/>
    <lineage>
        <taxon>Eukaryota</taxon>
        <taxon>Fungi</taxon>
        <taxon>Dikarya</taxon>
        <taxon>Ascomycota</taxon>
        <taxon>Pezizomycotina</taxon>
        <taxon>Sordariomycetes</taxon>
        <taxon>Hypocreomycetidae</taxon>
        <taxon>Hypocreales</taxon>
        <taxon>Nectriaceae</taxon>
        <taxon>Fusarium</taxon>
        <taxon>Fusarium oxysporum species complex</taxon>
    </lineage>
</organism>
<dbReference type="EMBL" id="MRCU01000004">
    <property type="protein sequence ID" value="RKK20704.1"/>
    <property type="molecule type" value="Genomic_DNA"/>
</dbReference>
<gene>
    <name evidence="1" type="ORF">BFJ65_g7402</name>
</gene>